<proteinExistence type="predicted"/>
<evidence type="ECO:0000256" key="1">
    <source>
        <dbReference type="SAM" id="MobiDB-lite"/>
    </source>
</evidence>
<dbReference type="Proteomes" id="UP000187203">
    <property type="component" value="Unassembled WGS sequence"/>
</dbReference>
<protein>
    <submittedName>
        <fullName evidence="2">Elongation factor tu</fullName>
    </submittedName>
</protein>
<evidence type="ECO:0000313" key="3">
    <source>
        <dbReference type="Proteomes" id="UP000187203"/>
    </source>
</evidence>
<feature type="region of interest" description="Disordered" evidence="1">
    <location>
        <begin position="1"/>
        <end position="22"/>
    </location>
</feature>
<accession>A0A1R3GXI2</accession>
<keyword evidence="2" id="KW-0648">Protein biosynthesis</keyword>
<organism evidence="2 3">
    <name type="scientific">Corchorus olitorius</name>
    <dbReference type="NCBI Taxonomy" id="93759"/>
    <lineage>
        <taxon>Eukaryota</taxon>
        <taxon>Viridiplantae</taxon>
        <taxon>Streptophyta</taxon>
        <taxon>Embryophyta</taxon>
        <taxon>Tracheophyta</taxon>
        <taxon>Spermatophyta</taxon>
        <taxon>Magnoliopsida</taxon>
        <taxon>eudicotyledons</taxon>
        <taxon>Gunneridae</taxon>
        <taxon>Pentapetalae</taxon>
        <taxon>rosids</taxon>
        <taxon>malvids</taxon>
        <taxon>Malvales</taxon>
        <taxon>Malvaceae</taxon>
        <taxon>Grewioideae</taxon>
        <taxon>Apeibeae</taxon>
        <taxon>Corchorus</taxon>
    </lineage>
</organism>
<keyword evidence="2" id="KW-0251">Elongation factor</keyword>
<sequence length="108" mass="11462">MILVQGSSDSESRPCGKEEGDEGDWRLLLAYADRNNKESKGAGNGNGNQEMTIFLMSSELSFLLQGAPLKTTVTKILDQGQVGNNVGLLGYRVSQDLLAGALIGLSMA</sequence>
<gene>
    <name evidence="2" type="ORF">COLO4_32879</name>
</gene>
<keyword evidence="3" id="KW-1185">Reference proteome</keyword>
<evidence type="ECO:0000313" key="2">
    <source>
        <dbReference type="EMBL" id="OMO62815.1"/>
    </source>
</evidence>
<dbReference type="GO" id="GO:0003746">
    <property type="term" value="F:translation elongation factor activity"/>
    <property type="evidence" value="ECO:0007669"/>
    <property type="project" value="UniProtKB-KW"/>
</dbReference>
<dbReference type="AlphaFoldDB" id="A0A1R3GXI2"/>
<reference evidence="3" key="1">
    <citation type="submission" date="2013-09" db="EMBL/GenBank/DDBJ databases">
        <title>Corchorus olitorius genome sequencing.</title>
        <authorList>
            <person name="Alam M."/>
            <person name="Haque M.S."/>
            <person name="Islam M.S."/>
            <person name="Emdad E.M."/>
            <person name="Islam M.M."/>
            <person name="Ahmed B."/>
            <person name="Halim A."/>
            <person name="Hossen Q.M.M."/>
            <person name="Hossain M.Z."/>
            <person name="Ahmed R."/>
            <person name="Khan M.M."/>
            <person name="Islam R."/>
            <person name="Rashid M.M."/>
            <person name="Khan S.A."/>
            <person name="Rahman M.S."/>
            <person name="Alam M."/>
            <person name="Yahiya A.S."/>
            <person name="Khan M.S."/>
            <person name="Azam M.S."/>
            <person name="Haque T."/>
            <person name="Lashkar M.Z.H."/>
            <person name="Akhand A.I."/>
            <person name="Morshed G."/>
            <person name="Roy S."/>
            <person name="Uddin K.S."/>
            <person name="Rabeya T."/>
            <person name="Hossain A.S."/>
            <person name="Chowdhury A."/>
            <person name="Snigdha A.R."/>
            <person name="Mortoza M.S."/>
            <person name="Matin S.A."/>
            <person name="Hoque S.M.E."/>
            <person name="Islam M.K."/>
            <person name="Roy D.K."/>
            <person name="Haider R."/>
            <person name="Moosa M.M."/>
            <person name="Elias S.M."/>
            <person name="Hasan A.M."/>
            <person name="Jahan S."/>
            <person name="Shafiuddin M."/>
            <person name="Mahmood N."/>
            <person name="Shommy N.S."/>
        </authorList>
    </citation>
    <scope>NUCLEOTIDE SEQUENCE [LARGE SCALE GENOMIC DNA]</scope>
    <source>
        <strain evidence="3">cv. O-4</strain>
    </source>
</reference>
<name>A0A1R3GXI2_9ROSI</name>
<dbReference type="EMBL" id="AWUE01021277">
    <property type="protein sequence ID" value="OMO62815.1"/>
    <property type="molecule type" value="Genomic_DNA"/>
</dbReference>
<comment type="caution">
    <text evidence="2">The sequence shown here is derived from an EMBL/GenBank/DDBJ whole genome shotgun (WGS) entry which is preliminary data.</text>
</comment>